<dbReference type="AlphaFoldDB" id="A0AAD7I890"/>
<accession>A0AAD7I890</accession>
<organism evidence="2 3">
    <name type="scientific">Mycena maculata</name>
    <dbReference type="NCBI Taxonomy" id="230809"/>
    <lineage>
        <taxon>Eukaryota</taxon>
        <taxon>Fungi</taxon>
        <taxon>Dikarya</taxon>
        <taxon>Basidiomycota</taxon>
        <taxon>Agaricomycotina</taxon>
        <taxon>Agaricomycetes</taxon>
        <taxon>Agaricomycetidae</taxon>
        <taxon>Agaricales</taxon>
        <taxon>Marasmiineae</taxon>
        <taxon>Mycenaceae</taxon>
        <taxon>Mycena</taxon>
    </lineage>
</organism>
<comment type="caution">
    <text evidence="2">The sequence shown here is derived from an EMBL/GenBank/DDBJ whole genome shotgun (WGS) entry which is preliminary data.</text>
</comment>
<evidence type="ECO:0000313" key="3">
    <source>
        <dbReference type="Proteomes" id="UP001215280"/>
    </source>
</evidence>
<gene>
    <name evidence="2" type="ORF">DFH07DRAFT_779420</name>
</gene>
<sequence>MSSALRTRISILSWLEGGSGFSTDSTPPLATTTSLYEGLLAWRRRRPETPPSLMVSVLEEDNIPSRIRVELNTSTEPPDSELYYSSEEFVYEGWNRVRLVSISRDRTLGGLDLDEKGPDFFLFPMPGEGVKFYNGTDRESAQHIAWHSNSSHVMTVEASIDGAIRSLDWRCEYFETIGNRWTARVNAPGHHLNDKMVVFGRPSCWEQSTLWKIRDIFALLEDTGADATAGVVSLEAALSTILTQILAVIYRRRAYPGTVESSGFSVTPVTTAELASGTYQNRLDEQEWTDLDEDEMSDGQTSWEEAAIENKECSIRPQTS</sequence>
<name>A0AAD7I890_9AGAR</name>
<dbReference type="Proteomes" id="UP001215280">
    <property type="component" value="Unassembled WGS sequence"/>
</dbReference>
<keyword evidence="3" id="KW-1185">Reference proteome</keyword>
<reference evidence="2" key="1">
    <citation type="submission" date="2023-03" db="EMBL/GenBank/DDBJ databases">
        <title>Massive genome expansion in bonnet fungi (Mycena s.s.) driven by repeated elements and novel gene families across ecological guilds.</title>
        <authorList>
            <consortium name="Lawrence Berkeley National Laboratory"/>
            <person name="Harder C.B."/>
            <person name="Miyauchi S."/>
            <person name="Viragh M."/>
            <person name="Kuo A."/>
            <person name="Thoen E."/>
            <person name="Andreopoulos B."/>
            <person name="Lu D."/>
            <person name="Skrede I."/>
            <person name="Drula E."/>
            <person name="Henrissat B."/>
            <person name="Morin E."/>
            <person name="Kohler A."/>
            <person name="Barry K."/>
            <person name="LaButti K."/>
            <person name="Morin E."/>
            <person name="Salamov A."/>
            <person name="Lipzen A."/>
            <person name="Mereny Z."/>
            <person name="Hegedus B."/>
            <person name="Baldrian P."/>
            <person name="Stursova M."/>
            <person name="Weitz H."/>
            <person name="Taylor A."/>
            <person name="Grigoriev I.V."/>
            <person name="Nagy L.G."/>
            <person name="Martin F."/>
            <person name="Kauserud H."/>
        </authorList>
    </citation>
    <scope>NUCLEOTIDE SEQUENCE</scope>
    <source>
        <strain evidence="2">CBHHK188m</strain>
    </source>
</reference>
<feature type="compositionally biased region" description="Acidic residues" evidence="1">
    <location>
        <begin position="286"/>
        <end position="297"/>
    </location>
</feature>
<proteinExistence type="predicted"/>
<dbReference type="EMBL" id="JARJLG010000144">
    <property type="protein sequence ID" value="KAJ7737274.1"/>
    <property type="molecule type" value="Genomic_DNA"/>
</dbReference>
<feature type="region of interest" description="Disordered" evidence="1">
    <location>
        <begin position="283"/>
        <end position="320"/>
    </location>
</feature>
<evidence type="ECO:0000256" key="1">
    <source>
        <dbReference type="SAM" id="MobiDB-lite"/>
    </source>
</evidence>
<protein>
    <submittedName>
        <fullName evidence="2">Uncharacterized protein</fullName>
    </submittedName>
</protein>
<evidence type="ECO:0000313" key="2">
    <source>
        <dbReference type="EMBL" id="KAJ7737274.1"/>
    </source>
</evidence>